<dbReference type="GO" id="GO:0045301">
    <property type="term" value="F:tRNA 2-(methylsulfanyl)-N(6)-isopentenyladenosine(37) hydroxylase activity"/>
    <property type="evidence" value="ECO:0007669"/>
    <property type="project" value="InterPro"/>
</dbReference>
<dbReference type="CDD" id="cd07910">
    <property type="entry name" value="MiaE"/>
    <property type="match status" value="1"/>
</dbReference>
<reference evidence="1 2" key="1">
    <citation type="submission" date="2016-02" db="EMBL/GenBank/DDBJ databases">
        <title>Draft genome sequence of Polaribacter atrinae KACC17473.</title>
        <authorList>
            <person name="Shin S.-K."/>
            <person name="Yi H."/>
        </authorList>
    </citation>
    <scope>NUCLEOTIDE SEQUENCE [LARGE SCALE GENOMIC DNA]</scope>
    <source>
        <strain evidence="1 2">KACC 17473</strain>
    </source>
</reference>
<dbReference type="InterPro" id="IPR009078">
    <property type="entry name" value="Ferritin-like_SF"/>
</dbReference>
<dbReference type="STRING" id="1333662.LPB303_03530"/>
<dbReference type="Pfam" id="PF06175">
    <property type="entry name" value="MiaE"/>
    <property type="match status" value="1"/>
</dbReference>
<dbReference type="Gene3D" id="1.20.1260.10">
    <property type="match status" value="1"/>
</dbReference>
<dbReference type="EMBL" id="LVWE01000005">
    <property type="protein sequence ID" value="OAD46000.1"/>
    <property type="molecule type" value="Genomic_DNA"/>
</dbReference>
<accession>A0A176TDQ5</accession>
<sequence>MLGLQFETETSWAEIAKDNLQQILTDHAFLEQKAASNAVSIIINYSEETELVKEMSNIAIEEMQHFKMVHLLMVKRGMVLGREQKNDYAIRLQKFFKKTGDRTDALIQRLLVAALIEARSCERFKVFSENMEDEELSKFYNNLMISEAGHYTTFLQFARKYQDKEIVDKKWHSLLAFEAELMKERGNTAKIHG</sequence>
<protein>
    <submittedName>
        <fullName evidence="1">tRNA hydroxylase</fullName>
    </submittedName>
</protein>
<dbReference type="OrthoDB" id="9802518at2"/>
<dbReference type="InterPro" id="IPR010386">
    <property type="entry name" value="tRNA-Hydrxlase_MiaE"/>
</dbReference>
<keyword evidence="2" id="KW-1185">Reference proteome</keyword>
<dbReference type="SUPFAM" id="SSF47240">
    <property type="entry name" value="Ferritin-like"/>
    <property type="match status" value="1"/>
</dbReference>
<gene>
    <name evidence="1" type="ORF">LPB303_03530</name>
</gene>
<dbReference type="RefSeq" id="WP_068448186.1">
    <property type="nucleotide sequence ID" value="NZ_CANKUV010000003.1"/>
</dbReference>
<dbReference type="GO" id="GO:0006400">
    <property type="term" value="P:tRNA modification"/>
    <property type="evidence" value="ECO:0007669"/>
    <property type="project" value="InterPro"/>
</dbReference>
<proteinExistence type="predicted"/>
<dbReference type="PIRSF" id="PIRSF020736">
    <property type="entry name" value="MiaE"/>
    <property type="match status" value="1"/>
</dbReference>
<dbReference type="PANTHER" id="PTHR42637">
    <property type="entry name" value="TRNA-(MS[2]IO[6]A)-HYDROXYLASE"/>
    <property type="match status" value="1"/>
</dbReference>
<comment type="caution">
    <text evidence="1">The sequence shown here is derived from an EMBL/GenBank/DDBJ whole genome shotgun (WGS) entry which is preliminary data.</text>
</comment>
<dbReference type="Proteomes" id="UP000076923">
    <property type="component" value="Unassembled WGS sequence"/>
</dbReference>
<evidence type="ECO:0000313" key="1">
    <source>
        <dbReference type="EMBL" id="OAD46000.1"/>
    </source>
</evidence>
<dbReference type="AlphaFoldDB" id="A0A176TDQ5"/>
<dbReference type="PANTHER" id="PTHR42637:SF1">
    <property type="entry name" value="TRNA 2-(METHYLSULFANYL)-N(6)-ISOPENTENYLADENOSINE(37) HYDROXYLASE"/>
    <property type="match status" value="1"/>
</dbReference>
<name>A0A176TDQ5_9FLAO</name>
<dbReference type="InterPro" id="IPR012347">
    <property type="entry name" value="Ferritin-like"/>
</dbReference>
<organism evidence="1 2">
    <name type="scientific">Polaribacter atrinae</name>
    <dbReference type="NCBI Taxonomy" id="1333662"/>
    <lineage>
        <taxon>Bacteria</taxon>
        <taxon>Pseudomonadati</taxon>
        <taxon>Bacteroidota</taxon>
        <taxon>Flavobacteriia</taxon>
        <taxon>Flavobacteriales</taxon>
        <taxon>Flavobacteriaceae</taxon>
    </lineage>
</organism>
<evidence type="ECO:0000313" key="2">
    <source>
        <dbReference type="Proteomes" id="UP000076923"/>
    </source>
</evidence>